<accession>A0A6A6LSV3</accession>
<keyword evidence="2" id="KW-1185">Reference proteome</keyword>
<evidence type="ECO:0000313" key="2">
    <source>
        <dbReference type="Proteomes" id="UP000467840"/>
    </source>
</evidence>
<evidence type="ECO:0008006" key="3">
    <source>
        <dbReference type="Google" id="ProtNLM"/>
    </source>
</evidence>
<dbReference type="PANTHER" id="PTHR27006:SF634">
    <property type="entry name" value="RECEPTOR-LIKE SERINE_THREONINE-PROTEIN KINASE"/>
    <property type="match status" value="1"/>
</dbReference>
<sequence>MRDEELANSFSSSEVTRHVNIGLLCVQDHVVDRPTMPTTVPMLSGEAKLACPKQPTFTFQNILHCQVQSENRFVSINEDHAVDRPTMPTIVSMLSGEAKLAYPKQPTFTFQNILHCQVQSENRFVSINEVTETESIVEGR</sequence>
<gene>
    <name evidence="1" type="ORF">GH714_019124</name>
</gene>
<proteinExistence type="predicted"/>
<dbReference type="Proteomes" id="UP000467840">
    <property type="component" value="Chromosome 16"/>
</dbReference>
<reference evidence="1 2" key="1">
    <citation type="journal article" date="2020" name="Mol. Plant">
        <title>The Chromosome-Based Rubber Tree Genome Provides New Insights into Spurge Genome Evolution and Rubber Biosynthesis.</title>
        <authorList>
            <person name="Liu J."/>
            <person name="Shi C."/>
            <person name="Shi C.C."/>
            <person name="Li W."/>
            <person name="Zhang Q.J."/>
            <person name="Zhang Y."/>
            <person name="Li K."/>
            <person name="Lu H.F."/>
            <person name="Shi C."/>
            <person name="Zhu S.T."/>
            <person name="Xiao Z.Y."/>
            <person name="Nan H."/>
            <person name="Yue Y."/>
            <person name="Zhu X.G."/>
            <person name="Wu Y."/>
            <person name="Hong X.N."/>
            <person name="Fan G.Y."/>
            <person name="Tong Y."/>
            <person name="Zhang D."/>
            <person name="Mao C.L."/>
            <person name="Liu Y.L."/>
            <person name="Hao S.J."/>
            <person name="Liu W.Q."/>
            <person name="Lv M.Q."/>
            <person name="Zhang H.B."/>
            <person name="Liu Y."/>
            <person name="Hu-Tang G.R."/>
            <person name="Wang J.P."/>
            <person name="Wang J.H."/>
            <person name="Sun Y.H."/>
            <person name="Ni S.B."/>
            <person name="Chen W.B."/>
            <person name="Zhang X.C."/>
            <person name="Jiao Y.N."/>
            <person name="Eichler E.E."/>
            <person name="Li G.H."/>
            <person name="Liu X."/>
            <person name="Gao L.Z."/>
        </authorList>
    </citation>
    <scope>NUCLEOTIDE SEQUENCE [LARGE SCALE GENOMIC DNA]</scope>
    <source>
        <strain evidence="2">cv. GT1</strain>
        <tissue evidence="1">Leaf</tissue>
    </source>
</reference>
<comment type="caution">
    <text evidence="1">The sequence shown here is derived from an EMBL/GenBank/DDBJ whole genome shotgun (WGS) entry which is preliminary data.</text>
</comment>
<protein>
    <recommendedName>
        <fullName evidence="3">S-locus receptor kinase C-terminal domain-containing protein</fullName>
    </recommendedName>
</protein>
<organism evidence="1 2">
    <name type="scientific">Hevea brasiliensis</name>
    <name type="common">Para rubber tree</name>
    <name type="synonym">Siphonia brasiliensis</name>
    <dbReference type="NCBI Taxonomy" id="3981"/>
    <lineage>
        <taxon>Eukaryota</taxon>
        <taxon>Viridiplantae</taxon>
        <taxon>Streptophyta</taxon>
        <taxon>Embryophyta</taxon>
        <taxon>Tracheophyta</taxon>
        <taxon>Spermatophyta</taxon>
        <taxon>Magnoliopsida</taxon>
        <taxon>eudicotyledons</taxon>
        <taxon>Gunneridae</taxon>
        <taxon>Pentapetalae</taxon>
        <taxon>rosids</taxon>
        <taxon>fabids</taxon>
        <taxon>Malpighiales</taxon>
        <taxon>Euphorbiaceae</taxon>
        <taxon>Crotonoideae</taxon>
        <taxon>Micrandreae</taxon>
        <taxon>Hevea</taxon>
    </lineage>
</organism>
<dbReference type="EMBL" id="JAAGAX010000009">
    <property type="protein sequence ID" value="KAF2303555.1"/>
    <property type="molecule type" value="Genomic_DNA"/>
</dbReference>
<dbReference type="AlphaFoldDB" id="A0A6A6LSV3"/>
<name>A0A6A6LSV3_HEVBR</name>
<dbReference type="PANTHER" id="PTHR27006">
    <property type="entry name" value="PROMASTIGOTE SURFACE ANTIGEN PROTEIN PSA"/>
    <property type="match status" value="1"/>
</dbReference>
<evidence type="ECO:0000313" key="1">
    <source>
        <dbReference type="EMBL" id="KAF2303555.1"/>
    </source>
</evidence>